<dbReference type="GO" id="GO:0102266">
    <property type="term" value="F:tRNA-dihydrouridine20a synthase activity"/>
    <property type="evidence" value="ECO:0007669"/>
    <property type="project" value="RHEA"/>
</dbReference>
<feature type="site" description="Interacts with tRNA; defines subfamily-specific binding signature" evidence="10">
    <location>
        <position position="302"/>
    </location>
</feature>
<feature type="binding site" evidence="10 13">
    <location>
        <position position="69"/>
    </location>
    <ligand>
        <name>FMN</name>
        <dbReference type="ChEBI" id="CHEBI:58210"/>
    </ligand>
</feature>
<comment type="caution">
    <text evidence="15">The sequence shown here is derived from an EMBL/GenBank/DDBJ whole genome shotgun (WGS) entry which is preliminary data.</text>
</comment>
<dbReference type="Proteomes" id="UP000256845">
    <property type="component" value="Unassembled WGS sequence"/>
</dbReference>
<feature type="site" description="Interacts with tRNA" evidence="10">
    <location>
        <position position="96"/>
    </location>
</feature>
<evidence type="ECO:0000313" key="16">
    <source>
        <dbReference type="Proteomes" id="UP000256845"/>
    </source>
</evidence>
<feature type="active site" description="Proton donor" evidence="10 12">
    <location>
        <position position="99"/>
    </location>
</feature>
<dbReference type="HAMAP" id="MF_02041">
    <property type="entry name" value="DusA_subfam"/>
    <property type="match status" value="1"/>
</dbReference>
<keyword evidence="4 10" id="KW-0288">FMN</keyword>
<evidence type="ECO:0000256" key="11">
    <source>
        <dbReference type="PIRNR" id="PIRNR006621"/>
    </source>
</evidence>
<evidence type="ECO:0000256" key="12">
    <source>
        <dbReference type="PIRSR" id="PIRSR006621-1"/>
    </source>
</evidence>
<name>A0A3D9HGI8_9PROT</name>
<gene>
    <name evidence="10" type="primary">dusA</name>
    <name evidence="15" type="ORF">DFP90_10777</name>
</gene>
<evidence type="ECO:0000256" key="6">
    <source>
        <dbReference type="ARBA" id="ARBA00022857"/>
    </source>
</evidence>
<dbReference type="PANTHER" id="PTHR42907">
    <property type="entry name" value="FMN-LINKED OXIDOREDUCTASES SUPERFAMILY PROTEIN"/>
    <property type="match status" value="1"/>
</dbReference>
<feature type="site" description="Interacts with tRNA; defines subfamily-specific binding signature" evidence="10">
    <location>
        <position position="299"/>
    </location>
</feature>
<evidence type="ECO:0000256" key="2">
    <source>
        <dbReference type="ARBA" id="ARBA00022555"/>
    </source>
</evidence>
<dbReference type="NCBIfam" id="TIGR00742">
    <property type="entry name" value="yjbN"/>
    <property type="match status" value="1"/>
</dbReference>
<evidence type="ECO:0000256" key="7">
    <source>
        <dbReference type="ARBA" id="ARBA00022884"/>
    </source>
</evidence>
<evidence type="ECO:0000256" key="3">
    <source>
        <dbReference type="ARBA" id="ARBA00022630"/>
    </source>
</evidence>
<comment type="similarity">
    <text evidence="10">Belongs to the Dus family. DusA subfamily.</text>
</comment>
<feature type="site" description="Interacts with tRNA" evidence="10">
    <location>
        <position position="185"/>
    </location>
</feature>
<dbReference type="GO" id="GO:0102264">
    <property type="term" value="F:tRNA-dihydrouridine20 synthase activity"/>
    <property type="evidence" value="ECO:0007669"/>
    <property type="project" value="UniProtKB-EC"/>
</dbReference>
<protein>
    <recommendedName>
        <fullName evidence="10">tRNA-dihydrouridine(20/20a) synthase</fullName>
        <ecNumber evidence="10">1.3.1.91</ecNumber>
    </recommendedName>
    <alternativeName>
        <fullName evidence="10">U20-specific dihydrouridine synthase</fullName>
        <shortName evidence="10">U20-specific Dus</shortName>
    </alternativeName>
    <alternativeName>
        <fullName evidence="10">tRNA-dihydrouridine synthase A</fullName>
    </alternativeName>
</protein>
<dbReference type="FunFam" id="3.20.20.70:FF:000083">
    <property type="entry name" value="tRNA-dihydrouridine(20/20a) synthase"/>
    <property type="match status" value="1"/>
</dbReference>
<dbReference type="Pfam" id="PF01207">
    <property type="entry name" value="Dus"/>
    <property type="match status" value="1"/>
</dbReference>
<evidence type="ECO:0000256" key="9">
    <source>
        <dbReference type="ARBA" id="ARBA00058013"/>
    </source>
</evidence>
<comment type="catalytic activity">
    <reaction evidence="10">
        <text>5,6-dihydrouridine(20a) in tRNA + NADP(+) = uridine(20a) in tRNA + NADPH + H(+)</text>
        <dbReference type="Rhea" id="RHEA:53344"/>
        <dbReference type="Rhea" id="RHEA-COMP:13535"/>
        <dbReference type="Rhea" id="RHEA-COMP:13536"/>
        <dbReference type="ChEBI" id="CHEBI:15378"/>
        <dbReference type="ChEBI" id="CHEBI:57783"/>
        <dbReference type="ChEBI" id="CHEBI:58349"/>
        <dbReference type="ChEBI" id="CHEBI:65315"/>
        <dbReference type="ChEBI" id="CHEBI:74443"/>
    </reaction>
</comment>
<comment type="cofactor">
    <cofactor evidence="1 10 11 13">
        <name>FMN</name>
        <dbReference type="ChEBI" id="CHEBI:58210"/>
    </cofactor>
</comment>
<evidence type="ECO:0000256" key="1">
    <source>
        <dbReference type="ARBA" id="ARBA00001917"/>
    </source>
</evidence>
<comment type="catalytic activity">
    <reaction evidence="10">
        <text>5,6-dihydrouridine(20) in tRNA + NAD(+) = uridine(20) in tRNA + NADH + H(+)</text>
        <dbReference type="Rhea" id="RHEA:53340"/>
        <dbReference type="Rhea" id="RHEA-COMP:13533"/>
        <dbReference type="Rhea" id="RHEA-COMP:13534"/>
        <dbReference type="ChEBI" id="CHEBI:15378"/>
        <dbReference type="ChEBI" id="CHEBI:57540"/>
        <dbReference type="ChEBI" id="CHEBI:57945"/>
        <dbReference type="ChEBI" id="CHEBI:65315"/>
        <dbReference type="ChEBI" id="CHEBI:74443"/>
        <dbReference type="EC" id="1.3.1.91"/>
    </reaction>
</comment>
<evidence type="ECO:0000256" key="5">
    <source>
        <dbReference type="ARBA" id="ARBA00022694"/>
    </source>
</evidence>
<accession>A0A3D9HGI8</accession>
<keyword evidence="5 10" id="KW-0819">tRNA processing</keyword>
<dbReference type="InterPro" id="IPR018517">
    <property type="entry name" value="tRNA_hU_synthase_CS"/>
</dbReference>
<keyword evidence="3 10" id="KW-0285">Flavoprotein</keyword>
<keyword evidence="8 10" id="KW-0560">Oxidoreductase</keyword>
<dbReference type="Gene3D" id="3.20.20.70">
    <property type="entry name" value="Aldolase class I"/>
    <property type="match status" value="1"/>
</dbReference>
<dbReference type="EMBL" id="QRDW01000007">
    <property type="protein sequence ID" value="RED48574.1"/>
    <property type="molecule type" value="Genomic_DNA"/>
</dbReference>
<comment type="catalytic activity">
    <reaction evidence="10">
        <text>5,6-dihydrouridine(20a) in tRNA + NAD(+) = uridine(20a) in tRNA + NADH + H(+)</text>
        <dbReference type="Rhea" id="RHEA:53348"/>
        <dbReference type="Rhea" id="RHEA-COMP:13535"/>
        <dbReference type="Rhea" id="RHEA-COMP:13536"/>
        <dbReference type="ChEBI" id="CHEBI:15378"/>
        <dbReference type="ChEBI" id="CHEBI:57540"/>
        <dbReference type="ChEBI" id="CHEBI:57945"/>
        <dbReference type="ChEBI" id="CHEBI:65315"/>
        <dbReference type="ChEBI" id="CHEBI:74443"/>
    </reaction>
</comment>
<dbReference type="InterPro" id="IPR013785">
    <property type="entry name" value="Aldolase_TIM"/>
</dbReference>
<dbReference type="GO" id="GO:0010181">
    <property type="term" value="F:FMN binding"/>
    <property type="evidence" value="ECO:0007669"/>
    <property type="project" value="UniProtKB-UniRule"/>
</dbReference>
<proteinExistence type="inferred from homology"/>
<dbReference type="EC" id="1.3.1.91" evidence="10"/>
<feature type="binding site" evidence="10 13">
    <location>
        <begin position="16"/>
        <end position="18"/>
    </location>
    <ligand>
        <name>FMN</name>
        <dbReference type="ChEBI" id="CHEBI:58210"/>
    </ligand>
</feature>
<comment type="function">
    <text evidence="9 10">Catalyzes the synthesis of 5,6-dihydrouridine (D), a modified base found in the D-loop of most tRNAs, via the reduction of the C5-C6 double bond in target uridines. Specifically modifies U20 and U20a in tRNAs.</text>
</comment>
<dbReference type="GO" id="GO:0000049">
    <property type="term" value="F:tRNA binding"/>
    <property type="evidence" value="ECO:0007669"/>
    <property type="project" value="UniProtKB-UniRule"/>
</dbReference>
<keyword evidence="13" id="KW-0547">Nucleotide-binding</keyword>
<reference evidence="15 16" key="1">
    <citation type="submission" date="2018-07" db="EMBL/GenBank/DDBJ databases">
        <title>Genomic Encyclopedia of Type Strains, Phase III (KMG-III): the genomes of soil and plant-associated and newly described type strains.</title>
        <authorList>
            <person name="Whitman W."/>
        </authorList>
    </citation>
    <scope>NUCLEOTIDE SEQUENCE [LARGE SCALE GENOMIC DNA]</scope>
    <source>
        <strain evidence="15 16">CECT 8488</strain>
    </source>
</reference>
<feature type="binding site" evidence="10 13">
    <location>
        <begin position="232"/>
        <end position="233"/>
    </location>
    <ligand>
        <name>FMN</name>
        <dbReference type="ChEBI" id="CHEBI:58210"/>
    </ligand>
</feature>
<dbReference type="InterPro" id="IPR001269">
    <property type="entry name" value="DUS_fam"/>
</dbReference>
<dbReference type="GO" id="GO:0050660">
    <property type="term" value="F:flavin adenine dinucleotide binding"/>
    <property type="evidence" value="ECO:0007669"/>
    <property type="project" value="InterPro"/>
</dbReference>
<evidence type="ECO:0000313" key="15">
    <source>
        <dbReference type="EMBL" id="RED48574.1"/>
    </source>
</evidence>
<sequence length="340" mass="38327">MTERLTDFNRRLSIAPMMDWTDRYDRYFLRLFSKHMLLYTEMVTTGAVIHGERQRLIGFDPFEHPVACQLGGSNPADLAEAARIVADFGYDEINLNVGCPSDRVQNGNFGACLMADPALVARCVEAMNKAVDIPVTVKHRIGIDGRETYEEMEEFVRTVMDAGCHHFIVHARIAILAGLSPKENRDVPPLKYHYVHRLKNTLPDLNISINGGIKSLGEAEEQLERLDGVMIGRAAYQDPYCLVAADHRIFGEPETTPKTRHDIIREFLPYVERMLSQDIHLNHISRHIMGLFNGCPGARQFRRYLSENAYQSGADAGVIERAAAQVNESRLGEWEACTPA</sequence>
<feature type="site" description="Interacts with tRNA; defines subfamily-specific binding signature" evidence="10">
    <location>
        <position position="182"/>
    </location>
</feature>
<feature type="binding site" evidence="10 13">
    <location>
        <position position="138"/>
    </location>
    <ligand>
        <name>FMN</name>
        <dbReference type="ChEBI" id="CHEBI:58210"/>
    </ligand>
</feature>
<dbReference type="CDD" id="cd02801">
    <property type="entry name" value="DUS_like_FMN"/>
    <property type="match status" value="1"/>
</dbReference>
<dbReference type="AlphaFoldDB" id="A0A3D9HGI8"/>
<keyword evidence="2 10" id="KW-0820">tRNA-binding</keyword>
<organism evidence="15 16">
    <name type="scientific">Aestuariispira insulae</name>
    <dbReference type="NCBI Taxonomy" id="1461337"/>
    <lineage>
        <taxon>Bacteria</taxon>
        <taxon>Pseudomonadati</taxon>
        <taxon>Pseudomonadota</taxon>
        <taxon>Alphaproteobacteria</taxon>
        <taxon>Rhodospirillales</taxon>
        <taxon>Kiloniellaceae</taxon>
        <taxon>Aestuariispira</taxon>
    </lineage>
</organism>
<feature type="binding site" evidence="10 13">
    <location>
        <position position="170"/>
    </location>
    <ligand>
        <name>FMN</name>
        <dbReference type="ChEBI" id="CHEBI:58210"/>
    </ligand>
</feature>
<evidence type="ECO:0000256" key="4">
    <source>
        <dbReference type="ARBA" id="ARBA00022643"/>
    </source>
</evidence>
<comment type="catalytic activity">
    <reaction evidence="10">
        <text>5,6-dihydrouridine(20) in tRNA + NADP(+) = uridine(20) in tRNA + NADPH + H(+)</text>
        <dbReference type="Rhea" id="RHEA:53336"/>
        <dbReference type="Rhea" id="RHEA-COMP:13533"/>
        <dbReference type="Rhea" id="RHEA-COMP:13534"/>
        <dbReference type="ChEBI" id="CHEBI:15378"/>
        <dbReference type="ChEBI" id="CHEBI:57783"/>
        <dbReference type="ChEBI" id="CHEBI:58349"/>
        <dbReference type="ChEBI" id="CHEBI:65315"/>
        <dbReference type="ChEBI" id="CHEBI:74443"/>
        <dbReference type="EC" id="1.3.1.91"/>
    </reaction>
</comment>
<dbReference type="Gene3D" id="1.20.120.1460">
    <property type="match status" value="1"/>
</dbReference>
<comment type="similarity">
    <text evidence="11">Belongs to the dus family.</text>
</comment>
<keyword evidence="7 10" id="KW-0694">RNA-binding</keyword>
<evidence type="ECO:0000259" key="14">
    <source>
        <dbReference type="Pfam" id="PF01207"/>
    </source>
</evidence>
<keyword evidence="6 10" id="KW-0521">NADP</keyword>
<dbReference type="RefSeq" id="WP_245957094.1">
    <property type="nucleotide sequence ID" value="NZ_QRDW01000007.1"/>
</dbReference>
<evidence type="ECO:0000256" key="10">
    <source>
        <dbReference type="HAMAP-Rule" id="MF_02041"/>
    </source>
</evidence>
<evidence type="ECO:0000256" key="8">
    <source>
        <dbReference type="ARBA" id="ARBA00023002"/>
    </source>
</evidence>
<dbReference type="PANTHER" id="PTHR42907:SF1">
    <property type="entry name" value="FMN-LINKED OXIDOREDUCTASES SUPERFAMILY PROTEIN"/>
    <property type="match status" value="1"/>
</dbReference>
<keyword evidence="16" id="KW-1185">Reference proteome</keyword>
<evidence type="ECO:0000256" key="13">
    <source>
        <dbReference type="PIRSR" id="PIRSR006621-2"/>
    </source>
</evidence>
<feature type="domain" description="DUS-like FMN-binding" evidence="14">
    <location>
        <begin position="14"/>
        <end position="316"/>
    </location>
</feature>
<dbReference type="InterPro" id="IPR004653">
    <property type="entry name" value="DusA"/>
</dbReference>
<dbReference type="PROSITE" id="PS01136">
    <property type="entry name" value="UPF0034"/>
    <property type="match status" value="1"/>
</dbReference>
<dbReference type="InterPro" id="IPR035587">
    <property type="entry name" value="DUS-like_FMN-bd"/>
</dbReference>
<feature type="binding site" evidence="10 13">
    <location>
        <begin position="210"/>
        <end position="212"/>
    </location>
    <ligand>
        <name>FMN</name>
        <dbReference type="ChEBI" id="CHEBI:58210"/>
    </ligand>
</feature>
<dbReference type="NCBIfam" id="NF008774">
    <property type="entry name" value="PRK11815.1"/>
    <property type="match status" value="1"/>
</dbReference>
<dbReference type="PIRSF" id="PIRSF006621">
    <property type="entry name" value="Dus"/>
    <property type="match status" value="1"/>
</dbReference>
<dbReference type="SUPFAM" id="SSF51395">
    <property type="entry name" value="FMN-linked oxidoreductases"/>
    <property type="match status" value="1"/>
</dbReference>